<gene>
    <name evidence="1" type="ORF">EV420DRAFT_1554273</name>
</gene>
<reference evidence="1" key="1">
    <citation type="submission" date="2023-06" db="EMBL/GenBank/DDBJ databases">
        <authorList>
            <consortium name="Lawrence Berkeley National Laboratory"/>
            <person name="Ahrendt S."/>
            <person name="Sahu N."/>
            <person name="Indic B."/>
            <person name="Wong-Bajracharya J."/>
            <person name="Merenyi Z."/>
            <person name="Ke H.-M."/>
            <person name="Monk M."/>
            <person name="Kocsube S."/>
            <person name="Drula E."/>
            <person name="Lipzen A."/>
            <person name="Balint B."/>
            <person name="Henrissat B."/>
            <person name="Andreopoulos B."/>
            <person name="Martin F.M."/>
            <person name="Harder C.B."/>
            <person name="Rigling D."/>
            <person name="Ford K.L."/>
            <person name="Foster G.D."/>
            <person name="Pangilinan J."/>
            <person name="Papanicolaou A."/>
            <person name="Barry K."/>
            <person name="LaButti K."/>
            <person name="Viragh M."/>
            <person name="Koriabine M."/>
            <person name="Yan M."/>
            <person name="Riley R."/>
            <person name="Champramary S."/>
            <person name="Plett K.L."/>
            <person name="Tsai I.J."/>
            <person name="Slot J."/>
            <person name="Sipos G."/>
            <person name="Plett J."/>
            <person name="Nagy L.G."/>
            <person name="Grigoriev I.V."/>
        </authorList>
    </citation>
    <scope>NUCLEOTIDE SEQUENCE</scope>
    <source>
        <strain evidence="1">CCBAS 213</strain>
    </source>
</reference>
<dbReference type="EMBL" id="JAUEPS010000025">
    <property type="protein sequence ID" value="KAK0455557.1"/>
    <property type="molecule type" value="Genomic_DNA"/>
</dbReference>
<evidence type="ECO:0000313" key="1">
    <source>
        <dbReference type="EMBL" id="KAK0455557.1"/>
    </source>
</evidence>
<keyword evidence="2" id="KW-1185">Reference proteome</keyword>
<accession>A0AA39K6P1</accession>
<protein>
    <submittedName>
        <fullName evidence="1">Uncharacterized protein</fullName>
    </submittedName>
</protein>
<sequence length="94" mass="10419">MPKSPGKVKEHFLFAFQTDIHQNNILRMQQVINLDSVLFIVVTSFSGHGTNLDCHAAVHAQGIPRIIHISTRVDQEIAPGTGNKHKVERLAAKV</sequence>
<dbReference type="AlphaFoldDB" id="A0AA39K6P1"/>
<proteinExistence type="predicted"/>
<evidence type="ECO:0000313" key="2">
    <source>
        <dbReference type="Proteomes" id="UP001175211"/>
    </source>
</evidence>
<name>A0AA39K6P1_ARMTA</name>
<dbReference type="RefSeq" id="XP_060329067.1">
    <property type="nucleotide sequence ID" value="XM_060473602.1"/>
</dbReference>
<dbReference type="GeneID" id="85357150"/>
<dbReference type="Proteomes" id="UP001175211">
    <property type="component" value="Unassembled WGS sequence"/>
</dbReference>
<comment type="caution">
    <text evidence="1">The sequence shown here is derived from an EMBL/GenBank/DDBJ whole genome shotgun (WGS) entry which is preliminary data.</text>
</comment>
<organism evidence="1 2">
    <name type="scientific">Armillaria tabescens</name>
    <name type="common">Ringless honey mushroom</name>
    <name type="synonym">Agaricus tabescens</name>
    <dbReference type="NCBI Taxonomy" id="1929756"/>
    <lineage>
        <taxon>Eukaryota</taxon>
        <taxon>Fungi</taxon>
        <taxon>Dikarya</taxon>
        <taxon>Basidiomycota</taxon>
        <taxon>Agaricomycotina</taxon>
        <taxon>Agaricomycetes</taxon>
        <taxon>Agaricomycetidae</taxon>
        <taxon>Agaricales</taxon>
        <taxon>Marasmiineae</taxon>
        <taxon>Physalacriaceae</taxon>
        <taxon>Desarmillaria</taxon>
    </lineage>
</organism>